<protein>
    <recommendedName>
        <fullName evidence="4">C2H2-type domain-containing protein</fullName>
    </recommendedName>
</protein>
<feature type="region of interest" description="Disordered" evidence="1">
    <location>
        <begin position="61"/>
        <end position="101"/>
    </location>
</feature>
<dbReference type="AlphaFoldDB" id="A0A084AHC8"/>
<evidence type="ECO:0008006" key="4">
    <source>
        <dbReference type="Google" id="ProtNLM"/>
    </source>
</evidence>
<organism evidence="2 3">
    <name type="scientific">Stachybotrys chartarum (strain CBS 109288 / IBT 7711)</name>
    <name type="common">Toxic black mold</name>
    <name type="synonym">Stilbospora chartarum</name>
    <dbReference type="NCBI Taxonomy" id="1280523"/>
    <lineage>
        <taxon>Eukaryota</taxon>
        <taxon>Fungi</taxon>
        <taxon>Dikarya</taxon>
        <taxon>Ascomycota</taxon>
        <taxon>Pezizomycotina</taxon>
        <taxon>Sordariomycetes</taxon>
        <taxon>Hypocreomycetidae</taxon>
        <taxon>Hypocreales</taxon>
        <taxon>Stachybotryaceae</taxon>
        <taxon>Stachybotrys</taxon>
    </lineage>
</organism>
<dbReference type="PANTHER" id="PTHR38166">
    <property type="entry name" value="C2H2-TYPE DOMAIN-CONTAINING PROTEIN-RELATED"/>
    <property type="match status" value="1"/>
</dbReference>
<dbReference type="EMBL" id="KL648731">
    <property type="protein sequence ID" value="KEY64707.1"/>
    <property type="molecule type" value="Genomic_DNA"/>
</dbReference>
<evidence type="ECO:0000256" key="1">
    <source>
        <dbReference type="SAM" id="MobiDB-lite"/>
    </source>
</evidence>
<feature type="compositionally biased region" description="Low complexity" evidence="1">
    <location>
        <begin position="470"/>
        <end position="504"/>
    </location>
</feature>
<proteinExistence type="predicted"/>
<feature type="region of interest" description="Disordered" evidence="1">
    <location>
        <begin position="225"/>
        <end position="269"/>
    </location>
</feature>
<dbReference type="Proteomes" id="UP000028045">
    <property type="component" value="Unassembled WGS sequence"/>
</dbReference>
<name>A0A084AHC8_STACB</name>
<evidence type="ECO:0000313" key="3">
    <source>
        <dbReference type="Proteomes" id="UP000028045"/>
    </source>
</evidence>
<keyword evidence="3" id="KW-1185">Reference proteome</keyword>
<accession>A0A084AHC8</accession>
<feature type="compositionally biased region" description="Basic residues" evidence="1">
    <location>
        <begin position="67"/>
        <end position="76"/>
    </location>
</feature>
<reference evidence="2 3" key="1">
    <citation type="journal article" date="2014" name="BMC Genomics">
        <title>Comparative genome sequencing reveals chemotype-specific gene clusters in the toxigenic black mold Stachybotrys.</title>
        <authorList>
            <person name="Semeiks J."/>
            <person name="Borek D."/>
            <person name="Otwinowski Z."/>
            <person name="Grishin N.V."/>
        </authorList>
    </citation>
    <scope>NUCLEOTIDE SEQUENCE [LARGE SCALE GENOMIC DNA]</scope>
    <source>
        <strain evidence="3">CBS 109288 / IBT 7711</strain>
    </source>
</reference>
<dbReference type="OrthoDB" id="3564303at2759"/>
<sequence length="571" mass="63854">MVVAPDLLLSVNNRSLLLATLFLSTVWLPLLLGAVELPLLIRVGLPLLVTGRLLEAESKAVPGGRTAVRRRPKRELKRSETAPPHWVTERHRSPAWSTAKRPGNSWKELSAEALSRPRPIYFIRTTHQSRKALTGSCKACRDGLPVATSSCALHSIDCVDVGVPAWAILRPGGHENIGPALFVNGPSWAQLLTPKCLERPAGHAHGNNKPAGQFLVNQPIHPKRKSLHGKDINRNPGDNGNHSDSDDDEGNDRRRRPHRREGHGDDSEPPDRHFVACPFYLLDPLKYLRCLYKYELKKFSDVVQHLERCHGLVGYYYCEVCWDKWKMVAAGFTRWRAHVLRNDCQPTPGYECLSSEELEWLKTLPRGHDDMTKYLLMWDTLFEGHERPASIYLQDGFAELAARIRDSGEPALRQNLPQMLRDASRIPGAEARLDYLVAQIMDAVYNPPRSTPRRYRRFPPRADAVQAVLATDEATDTPTNDAPDAPDATDATDAAHAPDAATGDPDADADDRQAFQPAIDPPSPLQAPSEWLQDRPVDQLSFDEFVSSLDRMDQFDIFESQSPRPNPDAAA</sequence>
<dbReference type="PANTHER" id="PTHR38166:SF1">
    <property type="entry name" value="C2H2-TYPE DOMAIN-CONTAINING PROTEIN"/>
    <property type="match status" value="1"/>
</dbReference>
<feature type="region of interest" description="Disordered" evidence="1">
    <location>
        <begin position="470"/>
        <end position="536"/>
    </location>
</feature>
<dbReference type="HOGENOM" id="CLU_477488_0_0_1"/>
<evidence type="ECO:0000313" key="2">
    <source>
        <dbReference type="EMBL" id="KEY64707.1"/>
    </source>
</evidence>
<gene>
    <name evidence="2" type="ORF">S7711_02906</name>
</gene>